<name>A0ABR0WJ60_REHGL</name>
<evidence type="ECO:0000256" key="10">
    <source>
        <dbReference type="ARBA" id="ARBA00023136"/>
    </source>
</evidence>
<comment type="subcellular location">
    <subcellularLocation>
        <location evidence="1">Membrane</location>
        <topology evidence="1">Single-pass membrane protein</topology>
    </subcellularLocation>
</comment>
<feature type="domain" description="RING-type" evidence="15">
    <location>
        <begin position="104"/>
        <end position="146"/>
    </location>
</feature>
<keyword evidence="4 14" id="KW-0812">Transmembrane</keyword>
<reference evidence="16 17" key="1">
    <citation type="journal article" date="2021" name="Comput. Struct. Biotechnol. J.">
        <title>De novo genome assembly of the potent medicinal plant Rehmannia glutinosa using nanopore technology.</title>
        <authorList>
            <person name="Ma L."/>
            <person name="Dong C."/>
            <person name="Song C."/>
            <person name="Wang X."/>
            <person name="Zheng X."/>
            <person name="Niu Y."/>
            <person name="Chen S."/>
            <person name="Feng W."/>
        </authorList>
    </citation>
    <scope>NUCLEOTIDE SEQUENCE [LARGE SCALE GENOMIC DNA]</scope>
    <source>
        <strain evidence="16">DH-2019</strain>
    </source>
</reference>
<dbReference type="Pfam" id="PF13639">
    <property type="entry name" value="zf-RING_2"/>
    <property type="match status" value="1"/>
</dbReference>
<evidence type="ECO:0000256" key="7">
    <source>
        <dbReference type="ARBA" id="ARBA00022786"/>
    </source>
</evidence>
<dbReference type="InterPro" id="IPR013083">
    <property type="entry name" value="Znf_RING/FYVE/PHD"/>
</dbReference>
<evidence type="ECO:0000256" key="14">
    <source>
        <dbReference type="SAM" id="Phobius"/>
    </source>
</evidence>
<accession>A0ABR0WJ60</accession>
<evidence type="ECO:0000256" key="6">
    <source>
        <dbReference type="ARBA" id="ARBA00022771"/>
    </source>
</evidence>
<proteinExistence type="inferred from homology"/>
<comment type="similarity">
    <text evidence="11">Belongs to the RING-type zinc finger family. ATL subfamily.</text>
</comment>
<keyword evidence="17" id="KW-1185">Reference proteome</keyword>
<keyword evidence="3" id="KW-0808">Transferase</keyword>
<comment type="pathway">
    <text evidence="2">Protein modification; protein ubiquitination.</text>
</comment>
<evidence type="ECO:0000256" key="5">
    <source>
        <dbReference type="ARBA" id="ARBA00022723"/>
    </source>
</evidence>
<evidence type="ECO:0000313" key="17">
    <source>
        <dbReference type="Proteomes" id="UP001318860"/>
    </source>
</evidence>
<sequence>MDEHELGVETQPGNGYAFSGTIMLTAAIGTLFAFVVFLVGLHLYARRYLRRLRRRNAARTHIVIFANNRHPTDHGLEAAVLNSLPVFPYSSSKAAEADQPPLECAVCLTDFEENDAVRLLPKCNHSFHIECIDMWFHSHSTCPLCRSAVDPAVNRNEPPPVVVVVEANEEASGSEPGSSSGSGMCATCQHEEEIGNVNDNNTAPLARRRKAMGVVIEVAPPRRAELENELTQSSPGVGRLLSFKRLLSMGRKSPAGGATPRYKAESSRGAAELDLEGGVSEPVRVYTPR</sequence>
<evidence type="ECO:0000256" key="3">
    <source>
        <dbReference type="ARBA" id="ARBA00022679"/>
    </source>
</evidence>
<comment type="caution">
    <text evidence="16">The sequence shown here is derived from an EMBL/GenBank/DDBJ whole genome shotgun (WGS) entry which is preliminary data.</text>
</comment>
<gene>
    <name evidence="16" type="ORF">DH2020_020054</name>
</gene>
<evidence type="ECO:0000256" key="13">
    <source>
        <dbReference type="SAM" id="MobiDB-lite"/>
    </source>
</evidence>
<evidence type="ECO:0000256" key="12">
    <source>
        <dbReference type="PROSITE-ProRule" id="PRU00175"/>
    </source>
</evidence>
<dbReference type="SMART" id="SM00184">
    <property type="entry name" value="RING"/>
    <property type="match status" value="1"/>
</dbReference>
<dbReference type="Gene3D" id="3.30.40.10">
    <property type="entry name" value="Zinc/RING finger domain, C3HC4 (zinc finger)"/>
    <property type="match status" value="1"/>
</dbReference>
<evidence type="ECO:0000256" key="1">
    <source>
        <dbReference type="ARBA" id="ARBA00004167"/>
    </source>
</evidence>
<dbReference type="InterPro" id="IPR001841">
    <property type="entry name" value="Znf_RING"/>
</dbReference>
<dbReference type="Proteomes" id="UP001318860">
    <property type="component" value="Unassembled WGS sequence"/>
</dbReference>
<feature type="transmembrane region" description="Helical" evidence="14">
    <location>
        <begin position="20"/>
        <end position="45"/>
    </location>
</feature>
<keyword evidence="5" id="KW-0479">Metal-binding</keyword>
<keyword evidence="8" id="KW-0862">Zinc</keyword>
<organism evidence="16 17">
    <name type="scientific">Rehmannia glutinosa</name>
    <name type="common">Chinese foxglove</name>
    <dbReference type="NCBI Taxonomy" id="99300"/>
    <lineage>
        <taxon>Eukaryota</taxon>
        <taxon>Viridiplantae</taxon>
        <taxon>Streptophyta</taxon>
        <taxon>Embryophyta</taxon>
        <taxon>Tracheophyta</taxon>
        <taxon>Spermatophyta</taxon>
        <taxon>Magnoliopsida</taxon>
        <taxon>eudicotyledons</taxon>
        <taxon>Gunneridae</taxon>
        <taxon>Pentapetalae</taxon>
        <taxon>asterids</taxon>
        <taxon>lamiids</taxon>
        <taxon>Lamiales</taxon>
        <taxon>Orobanchaceae</taxon>
        <taxon>Rehmannieae</taxon>
        <taxon>Rehmannia</taxon>
    </lineage>
</organism>
<keyword evidence="7" id="KW-0833">Ubl conjugation pathway</keyword>
<evidence type="ECO:0000256" key="2">
    <source>
        <dbReference type="ARBA" id="ARBA00004906"/>
    </source>
</evidence>
<dbReference type="PANTHER" id="PTHR45768:SF34">
    <property type="entry name" value="RING-H2 FINGER PROTEIN ATL64"/>
    <property type="match status" value="1"/>
</dbReference>
<dbReference type="PROSITE" id="PS50089">
    <property type="entry name" value="ZF_RING_2"/>
    <property type="match status" value="1"/>
</dbReference>
<evidence type="ECO:0000259" key="15">
    <source>
        <dbReference type="PROSITE" id="PS50089"/>
    </source>
</evidence>
<dbReference type="EMBL" id="JABTTQ020000011">
    <property type="protein sequence ID" value="KAK6146185.1"/>
    <property type="molecule type" value="Genomic_DNA"/>
</dbReference>
<keyword evidence="10 14" id="KW-0472">Membrane</keyword>
<evidence type="ECO:0000313" key="16">
    <source>
        <dbReference type="EMBL" id="KAK6146185.1"/>
    </source>
</evidence>
<dbReference type="CDD" id="cd16461">
    <property type="entry name" value="RING-H2_EL5-like"/>
    <property type="match status" value="1"/>
</dbReference>
<evidence type="ECO:0000256" key="11">
    <source>
        <dbReference type="ARBA" id="ARBA00024209"/>
    </source>
</evidence>
<keyword evidence="9 14" id="KW-1133">Transmembrane helix</keyword>
<keyword evidence="6 12" id="KW-0863">Zinc-finger</keyword>
<dbReference type="SUPFAM" id="SSF57850">
    <property type="entry name" value="RING/U-box"/>
    <property type="match status" value="1"/>
</dbReference>
<evidence type="ECO:0000256" key="8">
    <source>
        <dbReference type="ARBA" id="ARBA00022833"/>
    </source>
</evidence>
<feature type="region of interest" description="Disordered" evidence="13">
    <location>
        <begin position="250"/>
        <end position="289"/>
    </location>
</feature>
<protein>
    <recommendedName>
        <fullName evidence="15">RING-type domain-containing protein</fullName>
    </recommendedName>
</protein>
<dbReference type="PANTHER" id="PTHR45768">
    <property type="entry name" value="E3 UBIQUITIN-PROTEIN LIGASE RNF13-LIKE"/>
    <property type="match status" value="1"/>
</dbReference>
<evidence type="ECO:0000256" key="9">
    <source>
        <dbReference type="ARBA" id="ARBA00022989"/>
    </source>
</evidence>
<evidence type="ECO:0000256" key="4">
    <source>
        <dbReference type="ARBA" id="ARBA00022692"/>
    </source>
</evidence>